<dbReference type="PANTHER" id="PTHR39181">
    <property type="entry name" value="TYROSINE-PROTEIN PHOSPHATASE YWQE"/>
    <property type="match status" value="1"/>
</dbReference>
<keyword evidence="6" id="KW-1185">Reference proteome</keyword>
<dbReference type="Proteomes" id="UP000005289">
    <property type="component" value="Chromosome"/>
</dbReference>
<comment type="similarity">
    <text evidence="1">Belongs to the metallo-dependent hydrolases superfamily. CpsB/CapC family.</text>
</comment>
<dbReference type="KEGG" id="tti:THITH_05565"/>
<protein>
    <recommendedName>
        <fullName evidence="2">protein-tyrosine-phosphatase</fullName>
        <ecNumber evidence="2">3.1.3.48</ecNumber>
    </recommendedName>
</protein>
<evidence type="ECO:0000256" key="2">
    <source>
        <dbReference type="ARBA" id="ARBA00013064"/>
    </source>
</evidence>
<dbReference type="Pfam" id="PF19567">
    <property type="entry name" value="CpsB_CapC"/>
    <property type="match status" value="1"/>
</dbReference>
<dbReference type="GO" id="GO:0004725">
    <property type="term" value="F:protein tyrosine phosphatase activity"/>
    <property type="evidence" value="ECO:0007669"/>
    <property type="project" value="UniProtKB-EC"/>
</dbReference>
<name>W0DHC8_9GAMM</name>
<dbReference type="EC" id="3.1.3.48" evidence="2"/>
<comment type="catalytic activity">
    <reaction evidence="4">
        <text>O-phospho-L-tyrosyl-[protein] + H2O = L-tyrosyl-[protein] + phosphate</text>
        <dbReference type="Rhea" id="RHEA:10684"/>
        <dbReference type="Rhea" id="RHEA-COMP:10136"/>
        <dbReference type="Rhea" id="RHEA-COMP:20101"/>
        <dbReference type="ChEBI" id="CHEBI:15377"/>
        <dbReference type="ChEBI" id="CHEBI:43474"/>
        <dbReference type="ChEBI" id="CHEBI:46858"/>
        <dbReference type="ChEBI" id="CHEBI:61978"/>
        <dbReference type="EC" id="3.1.3.48"/>
    </reaction>
</comment>
<dbReference type="PANTHER" id="PTHR39181:SF1">
    <property type="entry name" value="TYROSINE-PROTEIN PHOSPHATASE YWQE"/>
    <property type="match status" value="1"/>
</dbReference>
<dbReference type="AlphaFoldDB" id="W0DHC8"/>
<evidence type="ECO:0000256" key="4">
    <source>
        <dbReference type="ARBA" id="ARBA00051722"/>
    </source>
</evidence>
<proteinExistence type="inferred from homology"/>
<dbReference type="GO" id="GO:0030145">
    <property type="term" value="F:manganese ion binding"/>
    <property type="evidence" value="ECO:0007669"/>
    <property type="project" value="InterPro"/>
</dbReference>
<dbReference type="InterPro" id="IPR016667">
    <property type="entry name" value="Caps_polysacc_synth_CpsB/CapC"/>
</dbReference>
<keyword evidence="3" id="KW-0378">Hydrolase</keyword>
<dbReference type="HOGENOM" id="CLU_085966_1_0_6"/>
<sequence length="265" mass="28343">MVDIHAHLLPGIDDGAKNLQQALNMARLAVADGTRALVVTPHHLNGVYRNPADGVRGHCASLRAALRREGIDLAIFPGSECHLVPELPAALVAGSALTVADRGRAVLVELPVHHVPFGATEILEELIAMGLQPIIAHPERNAEVAASPDMLAEWVAMGCLGQITAQSCNGRFGPRVQQAAESMVRQGLVQIVASDAHRDSRRVPELSQGRVMLERWVGSAAACLMAEDFPRALVAGDPVETERLDNVRQPPRGAGIRGWLGRLRA</sequence>
<dbReference type="PIRSF" id="PIRSF016557">
    <property type="entry name" value="Caps_synth_CpsB"/>
    <property type="match status" value="1"/>
</dbReference>
<evidence type="ECO:0000313" key="5">
    <source>
        <dbReference type="EMBL" id="AHE97811.1"/>
    </source>
</evidence>
<evidence type="ECO:0000256" key="1">
    <source>
        <dbReference type="ARBA" id="ARBA00005750"/>
    </source>
</evidence>
<evidence type="ECO:0000256" key="3">
    <source>
        <dbReference type="ARBA" id="ARBA00022801"/>
    </source>
</evidence>
<reference evidence="5 6" key="1">
    <citation type="submission" date="2013-12" db="EMBL/GenBank/DDBJ databases">
        <authorList>
            <consortium name="DOE Joint Genome Institute"/>
            <person name="Muyzer G."/>
            <person name="Huntemann M."/>
            <person name="Han J."/>
            <person name="Chen A."/>
            <person name="Kyrpides N."/>
            <person name="Mavromatis K."/>
            <person name="Markowitz V."/>
            <person name="Palaniappan K."/>
            <person name="Ivanova N."/>
            <person name="Schaumberg A."/>
            <person name="Pati A."/>
            <person name="Liolios K."/>
            <person name="Nordberg H.P."/>
            <person name="Cantor M.N."/>
            <person name="Hua S.X."/>
            <person name="Woyke T."/>
        </authorList>
    </citation>
    <scope>NUCLEOTIDE SEQUENCE [LARGE SCALE GENOMIC DNA]</scope>
    <source>
        <strain evidence="5 6">ARh 1</strain>
    </source>
</reference>
<dbReference type="InterPro" id="IPR016195">
    <property type="entry name" value="Pol/histidinol_Pase-like"/>
</dbReference>
<accession>W0DHC8</accession>
<dbReference type="STRING" id="713585.THITH_05565"/>
<gene>
    <name evidence="5" type="ORF">THITH_05565</name>
</gene>
<evidence type="ECO:0000313" key="6">
    <source>
        <dbReference type="Proteomes" id="UP000005289"/>
    </source>
</evidence>
<organism evidence="5 6">
    <name type="scientific">Thioalkalivibrio paradoxus ARh 1</name>
    <dbReference type="NCBI Taxonomy" id="713585"/>
    <lineage>
        <taxon>Bacteria</taxon>
        <taxon>Pseudomonadati</taxon>
        <taxon>Pseudomonadota</taxon>
        <taxon>Gammaproteobacteria</taxon>
        <taxon>Chromatiales</taxon>
        <taxon>Ectothiorhodospiraceae</taxon>
        <taxon>Thioalkalivibrio</taxon>
    </lineage>
</organism>
<dbReference type="SUPFAM" id="SSF89550">
    <property type="entry name" value="PHP domain-like"/>
    <property type="match status" value="1"/>
</dbReference>
<dbReference type="Gene3D" id="3.20.20.140">
    <property type="entry name" value="Metal-dependent hydrolases"/>
    <property type="match status" value="1"/>
</dbReference>
<dbReference type="EMBL" id="CP007029">
    <property type="protein sequence ID" value="AHE97811.1"/>
    <property type="molecule type" value="Genomic_DNA"/>
</dbReference>